<dbReference type="PANTHER" id="PTHR34202">
    <property type="entry name" value="UPF0548 PROTEIN"/>
    <property type="match status" value="1"/>
</dbReference>
<comment type="caution">
    <text evidence="2">The sequence shown here is derived from an EMBL/GenBank/DDBJ whole genome shotgun (WGS) entry which is preliminary data.</text>
</comment>
<dbReference type="STRING" id="337451.A0A443PIQ1"/>
<dbReference type="OrthoDB" id="46304at2759"/>
<reference evidence="2 3" key="1">
    <citation type="journal article" date="2019" name="Nat. Plants">
        <title>Stout camphor tree genome fills gaps in understanding of flowering plant genome evolution.</title>
        <authorList>
            <person name="Chaw S.M."/>
            <person name="Liu Y.C."/>
            <person name="Wu Y.W."/>
            <person name="Wang H.Y."/>
            <person name="Lin C.I."/>
            <person name="Wu C.S."/>
            <person name="Ke H.M."/>
            <person name="Chang L.Y."/>
            <person name="Hsu C.Y."/>
            <person name="Yang H.T."/>
            <person name="Sudianto E."/>
            <person name="Hsu M.H."/>
            <person name="Wu K.P."/>
            <person name="Wang L.N."/>
            <person name="Leebens-Mack J.H."/>
            <person name="Tsai I.J."/>
        </authorList>
    </citation>
    <scope>NUCLEOTIDE SEQUENCE [LARGE SCALE GENOMIC DNA]</scope>
    <source>
        <strain evidence="3">cv. Chaw 1501</strain>
        <tissue evidence="2">Young leaves</tissue>
    </source>
</reference>
<proteinExistence type="predicted"/>
<dbReference type="InterPro" id="IPR018960">
    <property type="entry name" value="DUF1990"/>
</dbReference>
<dbReference type="Proteomes" id="UP000283530">
    <property type="component" value="Unassembled WGS sequence"/>
</dbReference>
<accession>A0A443PIQ1</accession>
<keyword evidence="3" id="KW-1185">Reference proteome</keyword>
<name>A0A443PIQ1_9MAGN</name>
<organism evidence="2 3">
    <name type="scientific">Cinnamomum micranthum f. kanehirae</name>
    <dbReference type="NCBI Taxonomy" id="337451"/>
    <lineage>
        <taxon>Eukaryota</taxon>
        <taxon>Viridiplantae</taxon>
        <taxon>Streptophyta</taxon>
        <taxon>Embryophyta</taxon>
        <taxon>Tracheophyta</taxon>
        <taxon>Spermatophyta</taxon>
        <taxon>Magnoliopsida</taxon>
        <taxon>Magnoliidae</taxon>
        <taxon>Laurales</taxon>
        <taxon>Lauraceae</taxon>
        <taxon>Cinnamomum</taxon>
    </lineage>
</organism>
<dbReference type="AlphaFoldDB" id="A0A443PIQ1"/>
<dbReference type="Pfam" id="PF09348">
    <property type="entry name" value="DUF1990"/>
    <property type="match status" value="1"/>
</dbReference>
<evidence type="ECO:0000259" key="1">
    <source>
        <dbReference type="Pfam" id="PF09348"/>
    </source>
</evidence>
<dbReference type="EMBL" id="QPKB01000008">
    <property type="protein sequence ID" value="RWR90641.1"/>
    <property type="molecule type" value="Genomic_DNA"/>
</dbReference>
<feature type="domain" description="DUF1990" evidence="1">
    <location>
        <begin position="48"/>
        <end position="200"/>
    </location>
</feature>
<evidence type="ECO:0000313" key="3">
    <source>
        <dbReference type="Proteomes" id="UP000283530"/>
    </source>
</evidence>
<evidence type="ECO:0000313" key="2">
    <source>
        <dbReference type="EMBL" id="RWR90641.1"/>
    </source>
</evidence>
<protein>
    <submittedName>
        <fullName evidence="2">UPF0548-like protein</fullName>
    </submittedName>
</protein>
<gene>
    <name evidence="2" type="ORF">CKAN_01974500</name>
</gene>
<sequence>MVFLSWTRPSPAQQKACIHRSEGFNYDPKYQGASSQPLSSSNKEKLTKNGFFLNHSRILLGSGPQTFHNAKTALQTWRHLALNWAFVDPKTSIEVGTKFCICVKELLPWVMLPLQVSSVVNDSSNSVGRRGHKGATFGFVSGTLHGHLLAGEECFSIELDEDNQVWYEISSFSKPAHFLSFIGYPYVKLRQKYFAHQSTQSILKHITAQPVAT</sequence>
<dbReference type="PANTHER" id="PTHR34202:SF1">
    <property type="entry name" value="UPF0548 PROTEIN"/>
    <property type="match status" value="1"/>
</dbReference>